<sequence length="166" mass="19525">MSLIRALQPSLISPQIRLISSTCVLNKNQSGRYKVTPKKDRPLTYEQSNPPHQIGHRKAWNSWNVANLKKEKPGVHQREPQMITEDFFIRKFMTATFHGIVCSEVIIKRQFNLIRVAFIMSRQLPPRKMYFLIGYTEELLSYWLQCPVTLEINTVADKRDVIYKYI</sequence>
<evidence type="ECO:0000256" key="3">
    <source>
        <dbReference type="ARBA" id="ARBA00022946"/>
    </source>
</evidence>
<dbReference type="GO" id="GO:0006412">
    <property type="term" value="P:translation"/>
    <property type="evidence" value="ECO:0007669"/>
    <property type="project" value="TreeGrafter"/>
</dbReference>
<dbReference type="STRING" id="568069.A0A1J1I6F1"/>
<comment type="similarity">
    <text evidence="2">Belongs to the universal ribosomal protein uS3 family.</text>
</comment>
<dbReference type="OrthoDB" id="5950413at2759"/>
<dbReference type="PANTHER" id="PTHR21244:SF1">
    <property type="entry name" value="SMALL RIBOSOMAL SUBUNIT PROTEIN US3M"/>
    <property type="match status" value="1"/>
</dbReference>
<comment type="subcellular location">
    <subcellularLocation>
        <location evidence="1">Mitochondrion</location>
    </subcellularLocation>
</comment>
<evidence type="ECO:0000256" key="1">
    <source>
        <dbReference type="ARBA" id="ARBA00004173"/>
    </source>
</evidence>
<name>A0A1J1I6F1_9DIPT</name>
<gene>
    <name evidence="7" type="ORF">CLUMA_CG008692</name>
</gene>
<dbReference type="AlphaFoldDB" id="A0A1J1I6F1"/>
<reference evidence="7 8" key="1">
    <citation type="submission" date="2015-04" db="EMBL/GenBank/DDBJ databases">
        <authorList>
            <person name="Syromyatnikov M.Y."/>
            <person name="Popov V.N."/>
        </authorList>
    </citation>
    <scope>NUCLEOTIDE SEQUENCE [LARGE SCALE GENOMIC DNA]</scope>
</reference>
<evidence type="ECO:0000256" key="4">
    <source>
        <dbReference type="ARBA" id="ARBA00022980"/>
    </source>
</evidence>
<dbReference type="InterPro" id="IPR026146">
    <property type="entry name" value="Ribosomal_uS3m"/>
</dbReference>
<evidence type="ECO:0000256" key="2">
    <source>
        <dbReference type="ARBA" id="ARBA00010761"/>
    </source>
</evidence>
<keyword evidence="6" id="KW-0687">Ribonucleoprotein</keyword>
<evidence type="ECO:0000256" key="6">
    <source>
        <dbReference type="ARBA" id="ARBA00023274"/>
    </source>
</evidence>
<dbReference type="Pfam" id="PF14955">
    <property type="entry name" value="MRP-S24"/>
    <property type="match status" value="1"/>
</dbReference>
<evidence type="ECO:0000256" key="5">
    <source>
        <dbReference type="ARBA" id="ARBA00023128"/>
    </source>
</evidence>
<keyword evidence="8" id="KW-1185">Reference proteome</keyword>
<organism evidence="7 8">
    <name type="scientific">Clunio marinus</name>
    <dbReference type="NCBI Taxonomy" id="568069"/>
    <lineage>
        <taxon>Eukaryota</taxon>
        <taxon>Metazoa</taxon>
        <taxon>Ecdysozoa</taxon>
        <taxon>Arthropoda</taxon>
        <taxon>Hexapoda</taxon>
        <taxon>Insecta</taxon>
        <taxon>Pterygota</taxon>
        <taxon>Neoptera</taxon>
        <taxon>Endopterygota</taxon>
        <taxon>Diptera</taxon>
        <taxon>Nematocera</taxon>
        <taxon>Chironomoidea</taxon>
        <taxon>Chironomidae</taxon>
        <taxon>Clunio</taxon>
    </lineage>
</organism>
<accession>A0A1J1I6F1</accession>
<evidence type="ECO:0000313" key="8">
    <source>
        <dbReference type="Proteomes" id="UP000183832"/>
    </source>
</evidence>
<dbReference type="EMBL" id="CVRI01000041">
    <property type="protein sequence ID" value="CRK95306.1"/>
    <property type="molecule type" value="Genomic_DNA"/>
</dbReference>
<dbReference type="GO" id="GO:1990904">
    <property type="term" value="C:ribonucleoprotein complex"/>
    <property type="evidence" value="ECO:0007669"/>
    <property type="project" value="UniProtKB-KW"/>
</dbReference>
<protein>
    <submittedName>
        <fullName evidence="7">CLUMA_CG008692, isoform A</fullName>
    </submittedName>
</protein>
<dbReference type="PANTHER" id="PTHR21244">
    <property type="entry name" value="MITOCHONDRIAL 28S RIBOSOMAL PROTEIN S24"/>
    <property type="match status" value="1"/>
</dbReference>
<dbReference type="GO" id="GO:0005739">
    <property type="term" value="C:mitochondrion"/>
    <property type="evidence" value="ECO:0007669"/>
    <property type="project" value="UniProtKB-SubCell"/>
</dbReference>
<proteinExistence type="inferred from homology"/>
<keyword evidence="3" id="KW-0809">Transit peptide</keyword>
<dbReference type="GO" id="GO:0005840">
    <property type="term" value="C:ribosome"/>
    <property type="evidence" value="ECO:0007669"/>
    <property type="project" value="UniProtKB-KW"/>
</dbReference>
<keyword evidence="5" id="KW-0496">Mitochondrion</keyword>
<evidence type="ECO:0000313" key="7">
    <source>
        <dbReference type="EMBL" id="CRK95306.1"/>
    </source>
</evidence>
<dbReference type="Proteomes" id="UP000183832">
    <property type="component" value="Unassembled WGS sequence"/>
</dbReference>
<keyword evidence="4" id="KW-0689">Ribosomal protein</keyword>